<sequence length="97" mass="10773">MNLKITGLNFDVTEAIKARVTEKLERIARHTDGMISATITLSVEKVQSKAAAQVHLAGKDFHVEASENGDNMYAAIDNMADKLDRALLQYKEKAQNR</sequence>
<evidence type="ECO:0000313" key="5">
    <source>
        <dbReference type="Proteomes" id="UP000614058"/>
    </source>
</evidence>
<dbReference type="GeneID" id="84906019"/>
<dbReference type="Gene3D" id="3.30.160.100">
    <property type="entry name" value="Ribosome hibernation promotion factor-like"/>
    <property type="match status" value="1"/>
</dbReference>
<dbReference type="PANTHER" id="PTHR33231:SF1">
    <property type="entry name" value="30S RIBOSOMAL PROTEIN"/>
    <property type="match status" value="1"/>
</dbReference>
<dbReference type="NCBIfam" id="TIGR00741">
    <property type="entry name" value="yfiA"/>
    <property type="match status" value="1"/>
</dbReference>
<dbReference type="PANTHER" id="PTHR33231">
    <property type="entry name" value="30S RIBOSOMAL PROTEIN"/>
    <property type="match status" value="1"/>
</dbReference>
<dbReference type="Proteomes" id="UP000614058">
    <property type="component" value="Unassembled WGS sequence"/>
</dbReference>
<dbReference type="CDD" id="cd00552">
    <property type="entry name" value="RaiA"/>
    <property type="match status" value="1"/>
</dbReference>
<proteinExistence type="predicted"/>
<accession>A0ABS1BV68</accession>
<keyword evidence="5" id="KW-1185">Reference proteome</keyword>
<dbReference type="SUPFAM" id="SSF69754">
    <property type="entry name" value="Ribosome binding protein Y (YfiA homologue)"/>
    <property type="match status" value="1"/>
</dbReference>
<dbReference type="InterPro" id="IPR003489">
    <property type="entry name" value="RHF/RaiA"/>
</dbReference>
<dbReference type="EMBL" id="JAEHNZ010000003">
    <property type="protein sequence ID" value="MBK0396732.1"/>
    <property type="molecule type" value="Genomic_DNA"/>
</dbReference>
<comment type="caution">
    <text evidence="4">The sequence shown here is derived from an EMBL/GenBank/DDBJ whole genome shotgun (WGS) entry which is preliminary data.</text>
</comment>
<dbReference type="InterPro" id="IPR036567">
    <property type="entry name" value="RHF-like"/>
</dbReference>
<comment type="subunit">
    <text evidence="2">Associates exclusively with 100S ribosomes, which are dimers of 70S ribosomes.</text>
</comment>
<dbReference type="RefSeq" id="WP_003796899.1">
    <property type="nucleotide sequence ID" value="NZ_JAEHNZ010000003.1"/>
</dbReference>
<organism evidence="4 5">
    <name type="scientific">Kingella bonacorsii</name>
    <dbReference type="NCBI Taxonomy" id="2796361"/>
    <lineage>
        <taxon>Bacteria</taxon>
        <taxon>Pseudomonadati</taxon>
        <taxon>Pseudomonadota</taxon>
        <taxon>Betaproteobacteria</taxon>
        <taxon>Neisseriales</taxon>
        <taxon>Neisseriaceae</taxon>
        <taxon>Kingella</taxon>
    </lineage>
</organism>
<gene>
    <name evidence="4" type="primary">raiA</name>
    <name evidence="4" type="ORF">JDW22_09155</name>
</gene>
<reference evidence="4 5" key="1">
    <citation type="journal article" date="2021" name="Pathogens">
        <title>Isolation and Characterization of Kingella bonacorsii sp. nov., A Novel Kingella Species Detected in a Stable Periodontitis Subject.</title>
        <authorList>
            <person name="Antezack A."/>
            <person name="Boxberger M."/>
            <person name="Rolland C."/>
            <person name="Monnet-Corti V."/>
            <person name="La Scola B."/>
        </authorList>
    </citation>
    <scope>NUCLEOTIDE SEQUENCE [LARGE SCALE GENOMIC DNA]</scope>
    <source>
        <strain evidence="4 5">Marseille-Q4569</strain>
    </source>
</reference>
<name>A0ABS1BV68_9NEIS</name>
<evidence type="ECO:0000256" key="3">
    <source>
        <dbReference type="ARBA" id="ARBA00041148"/>
    </source>
</evidence>
<evidence type="ECO:0000313" key="4">
    <source>
        <dbReference type="EMBL" id="MBK0396732.1"/>
    </source>
</evidence>
<dbReference type="Pfam" id="PF02482">
    <property type="entry name" value="Ribosomal_S30AE"/>
    <property type="match status" value="1"/>
</dbReference>
<dbReference type="InterPro" id="IPR050574">
    <property type="entry name" value="HPF/YfiA_ribosome-assoc"/>
</dbReference>
<evidence type="ECO:0000256" key="1">
    <source>
        <dbReference type="ARBA" id="ARBA00022845"/>
    </source>
</evidence>
<evidence type="ECO:0000256" key="2">
    <source>
        <dbReference type="ARBA" id="ARBA00038695"/>
    </source>
</evidence>
<keyword evidence="1" id="KW-0810">Translation regulation</keyword>
<protein>
    <recommendedName>
        <fullName evidence="3">Ribosome hibernation promoting factor</fullName>
    </recommendedName>
</protein>